<dbReference type="EMBL" id="AHMY02000013">
    <property type="protein sequence ID" value="EKO17139.1"/>
    <property type="molecule type" value="Genomic_DNA"/>
</dbReference>
<comment type="catalytic activity">
    <reaction evidence="9">
        <text>1,2-dihydroxy-5-(methylsulfanyl)pent-1-en-3-one + O2 = 3-(methylsulfanyl)propanoate + CO + formate + 2 H(+)</text>
        <dbReference type="Rhea" id="RHEA:14161"/>
        <dbReference type="ChEBI" id="CHEBI:15378"/>
        <dbReference type="ChEBI" id="CHEBI:15379"/>
        <dbReference type="ChEBI" id="CHEBI:15740"/>
        <dbReference type="ChEBI" id="CHEBI:17245"/>
        <dbReference type="ChEBI" id="CHEBI:49016"/>
        <dbReference type="ChEBI" id="CHEBI:49252"/>
        <dbReference type="EC" id="1.13.11.53"/>
    </reaction>
</comment>
<feature type="binding site" evidence="9">
    <location>
        <position position="99"/>
    </location>
    <ligand>
        <name>Ni(2+)</name>
        <dbReference type="ChEBI" id="CHEBI:49786"/>
    </ligand>
</feature>
<keyword evidence="5 9" id="KW-0223">Dioxygenase</keyword>
<feature type="binding site" evidence="9">
    <location>
        <position position="143"/>
    </location>
    <ligand>
        <name>Ni(2+)</name>
        <dbReference type="ChEBI" id="CHEBI:49786"/>
    </ligand>
</feature>
<feature type="binding site" evidence="9">
    <location>
        <position position="101"/>
    </location>
    <ligand>
        <name>Ni(2+)</name>
        <dbReference type="ChEBI" id="CHEBI:49786"/>
    </ligand>
</feature>
<sequence length="177" mass="20795">MATIVRQNGLAPIQETNEVKSFLKERGIDYDHWKVPANASSLTDKEVLVDTEKEELLKKLDDRFETLKEKEGYQSRDLIVLHPNVSGLNEMLAKFDRVHYHTDEEVRYIVDGSGVFGFAFRSEKFLVHVYKDDFISVPRNTNHWFYLDDKKRIKAVRYFQDMSGWVPNYVEETNSLD</sequence>
<feature type="binding site" evidence="9">
    <location>
        <position position="143"/>
    </location>
    <ligand>
        <name>Fe(2+)</name>
        <dbReference type="ChEBI" id="CHEBI:29033"/>
    </ligand>
</feature>
<feature type="binding site" evidence="9">
    <location>
        <position position="99"/>
    </location>
    <ligand>
        <name>Fe(2+)</name>
        <dbReference type="ChEBI" id="CHEBI:29033"/>
    </ligand>
</feature>
<evidence type="ECO:0000256" key="4">
    <source>
        <dbReference type="ARBA" id="ARBA00022723"/>
    </source>
</evidence>
<dbReference type="UniPathway" id="UPA00904">
    <property type="reaction ID" value="UER00878"/>
</dbReference>
<dbReference type="SUPFAM" id="SSF51182">
    <property type="entry name" value="RmlC-like cupins"/>
    <property type="match status" value="1"/>
</dbReference>
<organism evidence="10 11">
    <name type="scientific">Leptospira kirschneri str. H1</name>
    <dbReference type="NCBI Taxonomy" id="1049966"/>
    <lineage>
        <taxon>Bacteria</taxon>
        <taxon>Pseudomonadati</taxon>
        <taxon>Spirochaetota</taxon>
        <taxon>Spirochaetia</taxon>
        <taxon>Leptospirales</taxon>
        <taxon>Leptospiraceae</taxon>
        <taxon>Leptospira</taxon>
    </lineage>
</organism>
<comment type="catalytic activity">
    <reaction evidence="1 9">
        <text>1,2-dihydroxy-5-(methylsulfanyl)pent-1-en-3-one + O2 = 4-methylsulfanyl-2-oxobutanoate + formate + 2 H(+)</text>
        <dbReference type="Rhea" id="RHEA:24504"/>
        <dbReference type="ChEBI" id="CHEBI:15378"/>
        <dbReference type="ChEBI" id="CHEBI:15379"/>
        <dbReference type="ChEBI" id="CHEBI:15740"/>
        <dbReference type="ChEBI" id="CHEBI:16723"/>
        <dbReference type="ChEBI" id="CHEBI:49252"/>
        <dbReference type="EC" id="1.13.11.54"/>
    </reaction>
</comment>
<evidence type="ECO:0000256" key="3">
    <source>
        <dbReference type="ARBA" id="ARBA00022605"/>
    </source>
</evidence>
<dbReference type="HAMAP" id="MF_01682">
    <property type="entry name" value="Salvage_MtnD"/>
    <property type="match status" value="1"/>
</dbReference>
<keyword evidence="2 9" id="KW-0533">Nickel</keyword>
<dbReference type="InterPro" id="IPR014710">
    <property type="entry name" value="RmlC-like_jellyroll"/>
</dbReference>
<dbReference type="PANTHER" id="PTHR23418">
    <property type="entry name" value="ACIREDUCTONE DIOXYGENASE"/>
    <property type="match status" value="1"/>
</dbReference>
<evidence type="ECO:0000256" key="7">
    <source>
        <dbReference type="ARBA" id="ARBA00023004"/>
    </source>
</evidence>
<dbReference type="EC" id="1.13.11.53" evidence="9"/>
<accession>A0A0E2BIM3</accession>
<evidence type="ECO:0000256" key="5">
    <source>
        <dbReference type="ARBA" id="ARBA00022964"/>
    </source>
</evidence>
<reference evidence="10 11" key="1">
    <citation type="submission" date="2012-10" db="EMBL/GenBank/DDBJ databases">
        <authorList>
            <person name="Harkins D.M."/>
            <person name="Durkin A.S."/>
            <person name="Brinkac L.M."/>
            <person name="Selengut J.D."/>
            <person name="Sanka R."/>
            <person name="DePew J."/>
            <person name="Purushe J."/>
            <person name="Peacock S.J."/>
            <person name="Thaipadungpanit J."/>
            <person name="Wuthiekanun V.W."/>
            <person name="Day N.P."/>
            <person name="Vinetz J.M."/>
            <person name="Sutton G.G."/>
            <person name="Nelson W.C."/>
            <person name="Fouts D.E."/>
        </authorList>
    </citation>
    <scope>NUCLEOTIDE SEQUENCE [LARGE SCALE GENOMIC DNA]</scope>
    <source>
        <strain evidence="10 11">H1</strain>
    </source>
</reference>
<evidence type="ECO:0000256" key="6">
    <source>
        <dbReference type="ARBA" id="ARBA00023002"/>
    </source>
</evidence>
<comment type="caution">
    <text evidence="9">Lacks conserved residue(s) required for the propagation of feature annotation.</text>
</comment>
<proteinExistence type="inferred from homology"/>
<comment type="cofactor">
    <cofactor evidence="9">
        <name>Ni(2+)</name>
        <dbReference type="ChEBI" id="CHEBI:49786"/>
    </cofactor>
    <text evidence="9">Binds 1 nickel ion per monomer.</text>
</comment>
<feature type="binding site" evidence="9">
    <location>
        <position position="105"/>
    </location>
    <ligand>
        <name>Ni(2+)</name>
        <dbReference type="ChEBI" id="CHEBI:49786"/>
    </ligand>
</feature>
<dbReference type="AlphaFoldDB" id="A0A0E2BIM3"/>
<comment type="subunit">
    <text evidence="9">Monomer.</text>
</comment>
<name>A0A0E2BIM3_9LEPT</name>
<gene>
    <name evidence="9" type="primary">mtnD</name>
    <name evidence="10" type="ORF">LEP1GSC081_4328</name>
</gene>
<evidence type="ECO:0000256" key="8">
    <source>
        <dbReference type="ARBA" id="ARBA00023167"/>
    </source>
</evidence>
<dbReference type="GO" id="GO:0019284">
    <property type="term" value="P:L-methionine salvage from S-adenosylmethionine"/>
    <property type="evidence" value="ECO:0007669"/>
    <property type="project" value="InterPro"/>
</dbReference>
<dbReference type="CDD" id="cd02232">
    <property type="entry name" value="cupin_ARD"/>
    <property type="match status" value="1"/>
</dbReference>
<comment type="cofactor">
    <cofactor evidence="9">
        <name>Fe(2+)</name>
        <dbReference type="ChEBI" id="CHEBI:29033"/>
    </cofactor>
    <text evidence="9">Binds 1 Fe(2+) cation per monomer.</text>
</comment>
<keyword evidence="3 9" id="KW-0028">Amino-acid biosynthesis</keyword>
<comment type="function">
    <text evidence="9">Catalyzes 2 different reactions between oxygene and the acireductone 1,2-dihydroxy-3-keto-5-methylthiopentene (DHK-MTPene) depending upon the metal bound in the active site. Fe-containing acireductone dioxygenase (Fe-ARD) produces formate and 2-keto-4-methylthiobutyrate (KMTB), the alpha-ketoacid precursor of methionine in the methionine recycle pathway. Ni-containing acireductone dioxygenase (Ni-ARD) produces methylthiopropionate, carbon monoxide and formate, and does not lie on the methionine recycle pathway.</text>
</comment>
<feature type="site" description="Important to generate the dianion" evidence="9">
    <location>
        <position position="107"/>
    </location>
</feature>
<dbReference type="RefSeq" id="WP_004764477.1">
    <property type="nucleotide sequence ID" value="NZ_AHMY02000013.1"/>
</dbReference>
<feature type="binding site" evidence="9">
    <location>
        <position position="105"/>
    </location>
    <ligand>
        <name>Fe(2+)</name>
        <dbReference type="ChEBI" id="CHEBI:29033"/>
    </ligand>
</feature>
<keyword evidence="8 9" id="KW-0486">Methionine biosynthesis</keyword>
<evidence type="ECO:0000313" key="10">
    <source>
        <dbReference type="EMBL" id="EKO17139.1"/>
    </source>
</evidence>
<dbReference type="InterPro" id="IPR011051">
    <property type="entry name" value="RmlC_Cupin_sf"/>
</dbReference>
<comment type="pathway">
    <text evidence="9">Amino-acid biosynthesis; L-methionine biosynthesis via salvage pathway; L-methionine from S-methyl-5-thio-alpha-D-ribose 1-phosphate: step 5/6.</text>
</comment>
<evidence type="ECO:0000256" key="9">
    <source>
        <dbReference type="HAMAP-Rule" id="MF_01682"/>
    </source>
</evidence>
<comment type="similarity">
    <text evidence="9">Belongs to the acireductone dioxygenase (ARD) family.</text>
</comment>
<dbReference type="GO" id="GO:0016151">
    <property type="term" value="F:nickel cation binding"/>
    <property type="evidence" value="ECO:0007669"/>
    <property type="project" value="UniProtKB-UniRule"/>
</dbReference>
<dbReference type="PANTHER" id="PTHR23418:SF0">
    <property type="entry name" value="ACIREDUCTONE DIOXYGENASE"/>
    <property type="match status" value="1"/>
</dbReference>
<dbReference type="InterPro" id="IPR004313">
    <property type="entry name" value="ARD"/>
</dbReference>
<keyword evidence="4 9" id="KW-0479">Metal-binding</keyword>
<dbReference type="Pfam" id="PF03079">
    <property type="entry name" value="ARD"/>
    <property type="match status" value="1"/>
</dbReference>
<dbReference type="GO" id="GO:0005506">
    <property type="term" value="F:iron ion binding"/>
    <property type="evidence" value="ECO:0007669"/>
    <property type="project" value="UniProtKB-UniRule"/>
</dbReference>
<dbReference type="Gene3D" id="2.60.120.10">
    <property type="entry name" value="Jelly Rolls"/>
    <property type="match status" value="1"/>
</dbReference>
<dbReference type="GO" id="GO:0010308">
    <property type="term" value="F:acireductone dioxygenase (Ni2+-requiring) activity"/>
    <property type="evidence" value="ECO:0007669"/>
    <property type="project" value="UniProtKB-UniRule"/>
</dbReference>
<keyword evidence="7 9" id="KW-0408">Iron</keyword>
<comment type="caution">
    <text evidence="10">The sequence shown here is derived from an EMBL/GenBank/DDBJ whole genome shotgun (WGS) entry which is preliminary data.</text>
</comment>
<evidence type="ECO:0000256" key="1">
    <source>
        <dbReference type="ARBA" id="ARBA00000428"/>
    </source>
</evidence>
<evidence type="ECO:0000313" key="11">
    <source>
        <dbReference type="Proteomes" id="UP000006253"/>
    </source>
</evidence>
<dbReference type="GO" id="GO:0010309">
    <property type="term" value="F:acireductone dioxygenase [iron(II)-requiring] activity"/>
    <property type="evidence" value="ECO:0007669"/>
    <property type="project" value="UniProtKB-UniRule"/>
</dbReference>
<dbReference type="GO" id="GO:0019509">
    <property type="term" value="P:L-methionine salvage from methylthioadenosine"/>
    <property type="evidence" value="ECO:0007669"/>
    <property type="project" value="UniProtKB-UniRule"/>
</dbReference>
<dbReference type="Proteomes" id="UP000006253">
    <property type="component" value="Unassembled WGS sequence"/>
</dbReference>
<dbReference type="EC" id="1.13.11.54" evidence="9"/>
<protein>
    <recommendedName>
        <fullName evidence="9">Acireductone dioxygenase</fullName>
    </recommendedName>
    <alternativeName>
        <fullName evidence="9">1,2-dihydroxy-3-keto-5-methylthiopentene dioxygenase</fullName>
        <shortName evidence="9">DHK-MTPene dioxygenase</shortName>
    </alternativeName>
    <alternativeName>
        <fullName evidence="9">Acireductone dioxygenase (Fe(2+)-requiring)</fullName>
        <shortName evidence="9">ARD'</shortName>
        <shortName evidence="9">Fe-ARD</shortName>
        <ecNumber evidence="9">1.13.11.54</ecNumber>
    </alternativeName>
    <alternativeName>
        <fullName evidence="9">Acireductone dioxygenase (Ni(2+)-requiring)</fullName>
        <shortName evidence="9">ARD</shortName>
        <shortName evidence="9">Ni-ARD</shortName>
        <ecNumber evidence="9">1.13.11.53</ecNumber>
    </alternativeName>
</protein>
<dbReference type="InterPro" id="IPR023956">
    <property type="entry name" value="ARD_bac"/>
</dbReference>
<evidence type="ECO:0000256" key="2">
    <source>
        <dbReference type="ARBA" id="ARBA00022596"/>
    </source>
</evidence>
<keyword evidence="6 9" id="KW-0560">Oxidoreductase</keyword>
<feature type="binding site" evidence="9">
    <location>
        <position position="101"/>
    </location>
    <ligand>
        <name>Fe(2+)</name>
        <dbReference type="ChEBI" id="CHEBI:29033"/>
    </ligand>
</feature>